<comment type="subcellular location">
    <subcellularLocation>
        <location evidence="1">Nucleus</location>
    </subcellularLocation>
</comment>
<comment type="similarity">
    <text evidence="2">Belongs to the MRG family.</text>
</comment>
<dbReference type="GO" id="GO:0035267">
    <property type="term" value="C:NuA4 histone acetyltransferase complex"/>
    <property type="evidence" value="ECO:0007669"/>
    <property type="project" value="TreeGrafter"/>
</dbReference>
<evidence type="ECO:0000256" key="8">
    <source>
        <dbReference type="ARBA" id="ARBA00023163"/>
    </source>
</evidence>
<dbReference type="AlphaFoldDB" id="A0A6P8B5U7"/>
<dbReference type="KEGG" id="pgri:PgNI_05781"/>
<evidence type="ECO:0000256" key="12">
    <source>
        <dbReference type="ARBA" id="ARBA00072864"/>
    </source>
</evidence>
<keyword evidence="10" id="KW-0539">Nucleus</keyword>
<feature type="domain" description="MRG" evidence="14">
    <location>
        <begin position="171"/>
        <end position="344"/>
    </location>
</feature>
<feature type="region of interest" description="Disordered" evidence="13">
    <location>
        <begin position="144"/>
        <end position="174"/>
    </location>
</feature>
<protein>
    <recommendedName>
        <fullName evidence="4">Chromatin modification-related protein EAF3</fullName>
    </recommendedName>
    <alternativeName>
        <fullName evidence="12">Chromatin modification-related protein eaf3</fullName>
    </alternativeName>
</protein>
<evidence type="ECO:0000256" key="7">
    <source>
        <dbReference type="ARBA" id="ARBA00023015"/>
    </source>
</evidence>
<evidence type="ECO:0000256" key="5">
    <source>
        <dbReference type="ARBA" id="ARBA00022763"/>
    </source>
</evidence>
<dbReference type="Proteomes" id="UP000515153">
    <property type="component" value="Chromosome I"/>
</dbReference>
<dbReference type="PANTHER" id="PTHR10880">
    <property type="entry name" value="MORTALITY FACTOR 4-LIKE PROTEIN"/>
    <property type="match status" value="1"/>
</dbReference>
<evidence type="ECO:0000259" key="14">
    <source>
        <dbReference type="Pfam" id="PF05712"/>
    </source>
</evidence>
<keyword evidence="9" id="KW-0234">DNA repair</keyword>
<evidence type="ECO:0000256" key="4">
    <source>
        <dbReference type="ARBA" id="ARBA00018505"/>
    </source>
</evidence>
<dbReference type="GO" id="GO:0006325">
    <property type="term" value="P:chromatin organization"/>
    <property type="evidence" value="ECO:0007669"/>
    <property type="project" value="UniProtKB-KW"/>
</dbReference>
<dbReference type="InterPro" id="IPR008676">
    <property type="entry name" value="MRG"/>
</dbReference>
<evidence type="ECO:0000256" key="6">
    <source>
        <dbReference type="ARBA" id="ARBA00022853"/>
    </source>
</evidence>
<dbReference type="InterPro" id="IPR038217">
    <property type="entry name" value="MRG_C_sf"/>
</dbReference>
<dbReference type="Pfam" id="PF05712">
    <property type="entry name" value="MRG"/>
    <property type="match status" value="1"/>
</dbReference>
<sequence length="357" mass="41027">MSKRKWGADTPLEEALAYEEQLIRTHRRKCYDYLTDLPPPNYRYVDAKGDTTFDISRFRSQTTREAVHPKVTEKRRRRRADSAYEQYYQHMPKDHNIPLAGKKSAKLALIEAEEALAARKDSGKNNSPENDASSALLSPPLSATSLVGINLPPPSSPLKGERGGSLPATPEKEDAFQNRPSIKLVMPDHLKAMLVDDWENITKSQQLVPLPHPHPFDEVVKEYLDWEIPHRPEDSAEKDLLEETMAGLREYFNRALGRILLYKFERTQFMEISEQWESPKNEGHKCPADTYGGEHLLRLLVSLPELVAQTNMDQQSVNRLREEITKFTNWLGKNYTKYFVSEYETPGPDYIEKSRSA</sequence>
<keyword evidence="8" id="KW-0804">Transcription</keyword>
<keyword evidence="7" id="KW-0805">Transcription regulation</keyword>
<dbReference type="GO" id="GO:0006281">
    <property type="term" value="P:DNA repair"/>
    <property type="evidence" value="ECO:0007669"/>
    <property type="project" value="UniProtKB-KW"/>
</dbReference>
<comment type="subunit">
    <text evidence="3">Component of the NuA4 histone acetyltransferase complex.</text>
</comment>
<dbReference type="InterPro" id="IPR026541">
    <property type="entry name" value="MRG_dom"/>
</dbReference>
<dbReference type="Gene3D" id="1.10.274.30">
    <property type="entry name" value="MRG domain"/>
    <property type="match status" value="1"/>
</dbReference>
<dbReference type="PROSITE" id="PS51640">
    <property type="entry name" value="MRG"/>
    <property type="match status" value="1"/>
</dbReference>
<evidence type="ECO:0000256" key="11">
    <source>
        <dbReference type="ARBA" id="ARBA00057322"/>
    </source>
</evidence>
<evidence type="ECO:0000313" key="15">
    <source>
        <dbReference type="Proteomes" id="UP000515153"/>
    </source>
</evidence>
<proteinExistence type="inferred from homology"/>
<evidence type="ECO:0000313" key="16">
    <source>
        <dbReference type="RefSeq" id="XP_030982606.1"/>
    </source>
</evidence>
<dbReference type="FunFam" id="1.10.274.30:FF:000004">
    <property type="entry name" value="Putative Chromatin modification-related protein eaf3"/>
    <property type="match status" value="1"/>
</dbReference>
<comment type="function">
    <text evidence="11">Involved in deacetylation of histones, chromatin assembly and chromosome segregation. May act as a transcriptional oscillator, directing histone deacetylases to specific chromosomal domains. Component of the NuA4 histone acetyltransferase complex which is involved in transcriptional activation of selected genes principally by acetylation of nucleosomal histone H4 and H2A. The NuA4 complex is also involved in DNA repair.</text>
</comment>
<evidence type="ECO:0000256" key="2">
    <source>
        <dbReference type="ARBA" id="ARBA00009093"/>
    </source>
</evidence>
<reference evidence="16" key="3">
    <citation type="submission" date="2025-08" db="UniProtKB">
        <authorList>
            <consortium name="RefSeq"/>
        </authorList>
    </citation>
    <scope>IDENTIFICATION</scope>
    <source>
        <strain evidence="16">NI907</strain>
    </source>
</reference>
<dbReference type="GO" id="GO:0006355">
    <property type="term" value="P:regulation of DNA-templated transcription"/>
    <property type="evidence" value="ECO:0007669"/>
    <property type="project" value="InterPro"/>
</dbReference>
<organism evidence="15 16">
    <name type="scientific">Pyricularia grisea</name>
    <name type="common">Crabgrass-specific blast fungus</name>
    <name type="synonym">Magnaporthe grisea</name>
    <dbReference type="NCBI Taxonomy" id="148305"/>
    <lineage>
        <taxon>Eukaryota</taxon>
        <taxon>Fungi</taxon>
        <taxon>Dikarya</taxon>
        <taxon>Ascomycota</taxon>
        <taxon>Pezizomycotina</taxon>
        <taxon>Sordariomycetes</taxon>
        <taxon>Sordariomycetidae</taxon>
        <taxon>Magnaporthales</taxon>
        <taxon>Pyriculariaceae</taxon>
        <taxon>Pyricularia</taxon>
    </lineage>
</organism>
<dbReference type="RefSeq" id="XP_030982606.1">
    <property type="nucleotide sequence ID" value="XM_031125812.1"/>
</dbReference>
<dbReference type="GeneID" id="41960721"/>
<evidence type="ECO:0000256" key="9">
    <source>
        <dbReference type="ARBA" id="ARBA00023204"/>
    </source>
</evidence>
<dbReference type="PANTHER" id="PTHR10880:SF15">
    <property type="entry name" value="MSL COMPLEX SUBUNIT 3"/>
    <property type="match status" value="1"/>
</dbReference>
<accession>A0A6P8B5U7</accession>
<keyword evidence="6" id="KW-0156">Chromatin regulator</keyword>
<evidence type="ECO:0000256" key="3">
    <source>
        <dbReference type="ARBA" id="ARBA00011353"/>
    </source>
</evidence>
<reference evidence="15 16" key="1">
    <citation type="journal article" date="2019" name="Mol. Biol. Evol.">
        <title>Blast fungal genomes show frequent chromosomal changes, gene gains and losses, and effector gene turnover.</title>
        <authorList>
            <person name="Gomez Luciano L.B."/>
            <person name="Jason Tsai I."/>
            <person name="Chuma I."/>
            <person name="Tosa Y."/>
            <person name="Chen Y.H."/>
            <person name="Li J.Y."/>
            <person name="Li M.Y."/>
            <person name="Jade Lu M.Y."/>
            <person name="Nakayashiki H."/>
            <person name="Li W.H."/>
        </authorList>
    </citation>
    <scope>NUCLEOTIDE SEQUENCE [LARGE SCALE GENOMIC DNA]</scope>
    <source>
        <strain evidence="15 16">NI907</strain>
    </source>
</reference>
<keyword evidence="15" id="KW-1185">Reference proteome</keyword>
<dbReference type="GO" id="GO:0032221">
    <property type="term" value="C:Rpd3S complex"/>
    <property type="evidence" value="ECO:0007669"/>
    <property type="project" value="TreeGrafter"/>
</dbReference>
<evidence type="ECO:0000256" key="1">
    <source>
        <dbReference type="ARBA" id="ARBA00004123"/>
    </source>
</evidence>
<reference evidence="16" key="2">
    <citation type="submission" date="2019-10" db="EMBL/GenBank/DDBJ databases">
        <authorList>
            <consortium name="NCBI Genome Project"/>
        </authorList>
    </citation>
    <scope>NUCLEOTIDE SEQUENCE</scope>
    <source>
        <strain evidence="16">NI907</strain>
    </source>
</reference>
<name>A0A6P8B5U7_PYRGI</name>
<feature type="region of interest" description="Disordered" evidence="13">
    <location>
        <begin position="119"/>
        <end position="138"/>
    </location>
</feature>
<evidence type="ECO:0000256" key="13">
    <source>
        <dbReference type="SAM" id="MobiDB-lite"/>
    </source>
</evidence>
<evidence type="ECO:0000256" key="10">
    <source>
        <dbReference type="ARBA" id="ARBA00023242"/>
    </source>
</evidence>
<gene>
    <name evidence="16" type="ORF">PgNI_05781</name>
</gene>
<keyword evidence="5" id="KW-0227">DNA damage</keyword>